<evidence type="ECO:0000313" key="1">
    <source>
        <dbReference type="Proteomes" id="UP000492821"/>
    </source>
</evidence>
<dbReference type="Proteomes" id="UP000492821">
    <property type="component" value="Unassembled WGS sequence"/>
</dbReference>
<protein>
    <submittedName>
        <fullName evidence="2">Transposase</fullName>
    </submittedName>
</protein>
<evidence type="ECO:0000313" key="2">
    <source>
        <dbReference type="WBParaSite" id="Pan_g14393.t1"/>
    </source>
</evidence>
<keyword evidence="1" id="KW-1185">Reference proteome</keyword>
<proteinExistence type="predicted"/>
<dbReference type="WBParaSite" id="Pan_g14393.t1">
    <property type="protein sequence ID" value="Pan_g14393.t1"/>
    <property type="gene ID" value="Pan_g14393"/>
</dbReference>
<organism evidence="1 2">
    <name type="scientific">Panagrellus redivivus</name>
    <name type="common">Microworm</name>
    <dbReference type="NCBI Taxonomy" id="6233"/>
    <lineage>
        <taxon>Eukaryota</taxon>
        <taxon>Metazoa</taxon>
        <taxon>Ecdysozoa</taxon>
        <taxon>Nematoda</taxon>
        <taxon>Chromadorea</taxon>
        <taxon>Rhabditida</taxon>
        <taxon>Tylenchina</taxon>
        <taxon>Panagrolaimomorpha</taxon>
        <taxon>Panagrolaimoidea</taxon>
        <taxon>Panagrolaimidae</taxon>
        <taxon>Panagrellus</taxon>
    </lineage>
</organism>
<reference evidence="2" key="2">
    <citation type="submission" date="2020-10" db="UniProtKB">
        <authorList>
            <consortium name="WormBaseParasite"/>
        </authorList>
    </citation>
    <scope>IDENTIFICATION</scope>
</reference>
<dbReference type="AlphaFoldDB" id="A0A7E4UYL9"/>
<name>A0A7E4UYL9_PANRE</name>
<sequence length="78" mass="9017">MPICGLYILLLDKKLPHGFRVQLAQELRQRASQVIPHLQKDSLRNVAFPTPYMTQAFYKNNRSFVECQEIHSKSATTV</sequence>
<accession>A0A7E4UYL9</accession>
<reference evidence="1" key="1">
    <citation type="journal article" date="2013" name="Genetics">
        <title>The draft genome and transcriptome of Panagrellus redivivus are shaped by the harsh demands of a free-living lifestyle.</title>
        <authorList>
            <person name="Srinivasan J."/>
            <person name="Dillman A.R."/>
            <person name="Macchietto M.G."/>
            <person name="Heikkinen L."/>
            <person name="Lakso M."/>
            <person name="Fracchia K.M."/>
            <person name="Antoshechkin I."/>
            <person name="Mortazavi A."/>
            <person name="Wong G."/>
            <person name="Sternberg P.W."/>
        </authorList>
    </citation>
    <scope>NUCLEOTIDE SEQUENCE [LARGE SCALE GENOMIC DNA]</scope>
    <source>
        <strain evidence="1">MT8872</strain>
    </source>
</reference>